<dbReference type="Pfam" id="PF26579">
    <property type="entry name" value="Ig_CFAP47"/>
    <property type="match status" value="1"/>
</dbReference>
<dbReference type="EMBL" id="MLAK01000557">
    <property type="protein sequence ID" value="OHT12743.1"/>
    <property type="molecule type" value="Genomic_DNA"/>
</dbReference>
<gene>
    <name evidence="9" type="ORF">TRFO_17376</name>
</gene>
<evidence type="ECO:0000256" key="4">
    <source>
        <dbReference type="ARBA" id="ARBA00023069"/>
    </source>
</evidence>
<sequence>MEKNKILRVNPDSIIFRDLKVGESDALDIWAHNAGKTPIQLRFILPPKSPFQLMTDSASLTAPGLDSMATIKYTAKKLEVVRETLKIACPTETIEVPITVFPPCPRIMPEKTAISLGNVGYQTDFKFSFNLNNIGIVEGTFSVFSDDGGVTFIPNNGIILPGKSVEVSTNFHPKTLGDYSFVIHITAENNPEPISPINVTAKSVQNSLSLQMDNVEVSEFDFNTIFFGQKRVITATIVNRGPYKRSFVNLPPKNSPIDSPSSHVSAHFDNPEDVVFTAVPTEGLLNPYSSQEIKFIFNPPIEKPLPDDLESVFNHYSAIEVVETGQKIDFTLNGKAVHHMIKFSEIDFIFERCDVNKKVKKVLTIENLSHFLPTSFEIQPIAHFRFEPSKGSIPANSKKDINIIFFPKNLGVFETIAKISFNNGLLRKHVNLSGACGNEEKPFKRIPVWEREKDAMFNAKHPDPRFSYGLDQIKDNLKKREKFDAYITDSAAEREKIEQHKLLLEHARKDAEHFLSQTVGNFTEADIDEYIQTHGVYPKEDDEKTLGLAPKDGLTPPDPPINTKPAPLYLQNPVKFGLAVVEEDNDKTDLSKRTKLNIDENTIIKKKFKYKATTPAEINECTRPLTPAQQLMVVASQQSINAGQISVFGTVVKSFTITNNLQQHIIVSLNYEYEELSQSSPASQVIPPKQTAGFDIKFTSKKPQNFMKSIQYTVNGHHTYSFNFIAQVIPIEVQINQSLIEFRFSPDSIMPVIKEFVTLQNKSNARAEYSFNGLSPPFSMQQSHGYIEANKSMNVEIVYSPGNRSHDEQDLILNIQGGPSRALKLIGDTGFSRCSLQRKSVNFGLIPIGIAKTQTLRLKNSGEDDAIFSLSFSNPNELQITPLNGRVSSHDSVCLQITYKSIQAHAFDIPVTISICGSQPLSLNVTGQSELPKIHLHNTEFEFGRVFVGSSSSIDAEISNVGSIPAILFLDLQNHPEFRIEFPTEYSENGTVELVSDPCFITKMESTHEYISRNTSIISSISTSLNVTQGTTNSSQQANKRVPKSSIDNAQLAQQEDDTKTGLIYKMSLAENASFKFSLIFQPIEVCDISFELPITMMNVLSSSSFHLQPIVSAEGVQAPLTLSTNALDFGVAPLYDSSNPNSRAVIKTFSILNEGKSAMIWYLTDLDETEVFVVEPMSGELSIGANQIVHVSFKPNRQTPYNTHLSLYVKSEKDNSIIGQVQLTGVGSGLPFRISHTDICLPVAPLNTAVQMKLYVINQAFIETLLKVQMACDEARFPVRVVFPEGNMLQHTTEKIPIVITFQCSHPLSFSTLVAIVDDAGNAASFSVSCTTDNSCFTLYPYLLTPKKKANAVNFKTCELPSRFTNASDFIELKNVEWEPKCTPLMIEFFQRYLNALVLTTQLSNFPDDFIASHGALLLEAVSNLTGSKKNITDDRLNTPEKRYEAMKKLLHSLISSGALLSSIKPEFLLSRTDFMYLMRQKVTKQLLGIDYFNAPEQSSFDQQTLSEFLSSKSFSNNLVKRLKILENLFTNLSIESWMMVLMQVFKLFVISRIDVDKFGSTPGVKDAITSLKNAVQKYSNANDIMNEINKPPKAINNNICYSPAEMTMLKWSALHFVHVTGDYNRHFSDYTSLTDGAVIASLIKAHTSFHVPNLNLKASDGSQKEQNAIELVNSMKSLKLSFCPQAREISRGIPCMLAVTLGYLYDILPHYIPQAVLDFSTTLHKEITKYITLTNPSKSEIIYKASFEGNNNFDLPEKVISVSAGQTAEFPVLFHARTIKPVSGRLSLIPSRPRLINATASNINLMNNNDVIFNANDPPQSERKSQAPRLPQFSAPVVVDVISAVQLNTPDKSLEMEGPIYQPTRLSIKVSNKLKTPSKISIYSKIIKIEDESGRPVQGLKSLQQQMLSFINSPREEKIPANPENFDAFIKNHQMLLLSTNSITFADAKSSTNIELEFIPITLGTFRILLLFSDESIGEFIYEITAKSTIPSPVDIPSIQKLKVESNKKISMHIALDLINSGLMHALAYSIEKRQNIGQNVSDRKIKDFIQRRQREIESQFKMSFNSRKFNVVSSAPQYFDIAPEAMITKAEGSKNANTLHVLFKPTKAGEYPCKILLMSHHDIRSFVIKGIGLAATKELSLDFQTVSGKVVKQEIPLQNVSNDTWQYKISISGDQSFSVPPRVTVKPNSFVTVPVTFTPNKIGQFNCEIQLYNLNKESTVIYNCNAVAEEPPTEDKIVINCQAREKYIHNLEIKPFVKNGQVSVTSTIPILSFPDEITFVNGQPASPFSFSILAPRSGIAAGTLTFTDKATKNYIWYVIEINVDSPKPEQTINVNTIARKSVTVSIPIHNPKNVVAKFKAQFMDDDLFGEKEFVVNPNSSIVYTLVVSPLRAMKKMSAVYFYSDDDGEFWYCIKIEAEEPPENTLAPMSAPIGKYMSTFIQLDNPSSKPTNYRVDNDNGAAFQVIAKRVITLGPREKKRVEIRYIPTSVGMKETASISFKSADTGDWLYKLTGTGKPPQPLSPTIVTTSINSASSALILFKNPFPYPAKFNISMTMEGEEGIFQFLNKRKVFTLNNYNEECQIPFTFTPKSLGQFKGHIVVASLGPVRMTHNDENLPNIRWVFPIIGNALNSDTNDIKTLRCRAHESIEHDFKFTLIGETETFQFSEYSLNLSLPNGFEFIRSVLDMKVIDIEKGENSSTLNMKIKFAPRRPLKQRATLTVRNPLGQEWQFIIDLTAELGKILEQITIESLLNKTGKAKIQLNESFRSPTPFHAYFTSSSASEFSVVPEHGLIEPTLLNKTELPLEIIFAPKMYGKVLKGILVIDTIEAQFLFDVFGKTPEYVPPVVSKSLNISSNSIQPQKHKAATSMAIVPTKHRNIIRENIERARIVKPRVKSVMGLPPRNKYLK</sequence>
<dbReference type="GO" id="GO:0060271">
    <property type="term" value="P:cilium assembly"/>
    <property type="evidence" value="ECO:0007669"/>
    <property type="project" value="TreeGrafter"/>
</dbReference>
<keyword evidence="10" id="KW-1185">Reference proteome</keyword>
<evidence type="ECO:0000259" key="6">
    <source>
        <dbReference type="Pfam" id="PF22544"/>
    </source>
</evidence>
<dbReference type="Gene3D" id="2.60.40.10">
    <property type="entry name" value="Immunoglobulins"/>
    <property type="match status" value="8"/>
</dbReference>
<protein>
    <recommendedName>
        <fullName evidence="11">Calponin-homology (CH) domain-containing protein</fullName>
    </recommendedName>
</protein>
<feature type="domain" description="Cilia- and flagella-associated protein 47" evidence="7">
    <location>
        <begin position="1374"/>
        <end position="1555"/>
    </location>
</feature>
<evidence type="ECO:0000313" key="10">
    <source>
        <dbReference type="Proteomes" id="UP000179807"/>
    </source>
</evidence>
<dbReference type="PANTHER" id="PTHR45912">
    <property type="entry name" value="CILIA- AND FLAGELLA-ASSOCIATED PROTEIN 47"/>
    <property type="match status" value="1"/>
</dbReference>
<comment type="caution">
    <text evidence="9">The sequence shown here is derived from an EMBL/GenBank/DDBJ whole genome shotgun (WGS) entry which is preliminary data.</text>
</comment>
<dbReference type="InterPro" id="IPR008962">
    <property type="entry name" value="PapD-like_sf"/>
</dbReference>
<evidence type="ECO:0000256" key="5">
    <source>
        <dbReference type="ARBA" id="ARBA00023273"/>
    </source>
</evidence>
<evidence type="ECO:0000259" key="7">
    <source>
        <dbReference type="Pfam" id="PF24529"/>
    </source>
</evidence>
<dbReference type="OrthoDB" id="10060824at2759"/>
<organism evidence="9 10">
    <name type="scientific">Tritrichomonas foetus</name>
    <dbReference type="NCBI Taxonomy" id="1144522"/>
    <lineage>
        <taxon>Eukaryota</taxon>
        <taxon>Metamonada</taxon>
        <taxon>Parabasalia</taxon>
        <taxon>Tritrichomonadida</taxon>
        <taxon>Tritrichomonadidae</taxon>
        <taxon>Tritrichomonas</taxon>
    </lineage>
</organism>
<evidence type="ECO:0000256" key="2">
    <source>
        <dbReference type="ARBA" id="ARBA00004496"/>
    </source>
</evidence>
<comment type="subcellular location">
    <subcellularLocation>
        <location evidence="1">Cell projection</location>
        <location evidence="1">Cilium</location>
    </subcellularLocation>
    <subcellularLocation>
        <location evidence="2">Cytoplasm</location>
    </subcellularLocation>
</comment>
<dbReference type="Proteomes" id="UP000179807">
    <property type="component" value="Unassembled WGS sequence"/>
</dbReference>
<dbReference type="InterPro" id="IPR013783">
    <property type="entry name" value="Ig-like_fold"/>
</dbReference>
<dbReference type="RefSeq" id="XP_068365879.1">
    <property type="nucleotide sequence ID" value="XM_068499548.1"/>
</dbReference>
<feature type="domain" description="CFAP47-like immunoglobulin-like" evidence="8">
    <location>
        <begin position="2634"/>
        <end position="2741"/>
    </location>
</feature>
<feature type="domain" description="HYDIN/VesB/CFA65-like Ig-like" evidence="6">
    <location>
        <begin position="111"/>
        <end position="193"/>
    </location>
</feature>
<feature type="domain" description="HYDIN/VesB/CFA65-like Ig-like" evidence="6">
    <location>
        <begin position="836"/>
        <end position="923"/>
    </location>
</feature>
<dbReference type="Pfam" id="PF22544">
    <property type="entry name" value="HYDIN_VesB_CFA65-like_Ig"/>
    <property type="match status" value="2"/>
</dbReference>
<keyword evidence="4" id="KW-0969">Cilium</keyword>
<dbReference type="GO" id="GO:0005737">
    <property type="term" value="C:cytoplasm"/>
    <property type="evidence" value="ECO:0007669"/>
    <property type="project" value="UniProtKB-SubCell"/>
</dbReference>
<reference evidence="9" key="1">
    <citation type="submission" date="2016-10" db="EMBL/GenBank/DDBJ databases">
        <authorList>
            <person name="Benchimol M."/>
            <person name="Almeida L.G."/>
            <person name="Vasconcelos A.T."/>
            <person name="Perreira-Neves A."/>
            <person name="Rosa I.A."/>
            <person name="Tasca T."/>
            <person name="Bogo M.R."/>
            <person name="de Souza W."/>
        </authorList>
    </citation>
    <scope>NUCLEOTIDE SEQUENCE [LARGE SCALE GENOMIC DNA]</scope>
    <source>
        <strain evidence="9">K</strain>
    </source>
</reference>
<dbReference type="InterPro" id="IPR053879">
    <property type="entry name" value="HYDIN_VesB_CFA65-like_Ig"/>
</dbReference>
<dbReference type="InterPro" id="IPR058952">
    <property type="entry name" value="Ig_CFAP47"/>
</dbReference>
<evidence type="ECO:0000256" key="3">
    <source>
        <dbReference type="ARBA" id="ARBA00022490"/>
    </source>
</evidence>
<evidence type="ECO:0000259" key="8">
    <source>
        <dbReference type="Pfam" id="PF26579"/>
    </source>
</evidence>
<dbReference type="InterPro" id="IPR056343">
    <property type="entry name" value="CFAP47_dom"/>
</dbReference>
<accession>A0A1J4KN47</accession>
<evidence type="ECO:0000256" key="1">
    <source>
        <dbReference type="ARBA" id="ARBA00004138"/>
    </source>
</evidence>
<dbReference type="GO" id="GO:0005929">
    <property type="term" value="C:cilium"/>
    <property type="evidence" value="ECO:0007669"/>
    <property type="project" value="UniProtKB-SubCell"/>
</dbReference>
<dbReference type="PANTHER" id="PTHR45912:SF3">
    <property type="entry name" value="CILIA- AND FLAGELLA-ASSOCIATED PROTEIN 47"/>
    <property type="match status" value="1"/>
</dbReference>
<evidence type="ECO:0008006" key="11">
    <source>
        <dbReference type="Google" id="ProtNLM"/>
    </source>
</evidence>
<dbReference type="SUPFAM" id="SSF49354">
    <property type="entry name" value="PapD-like"/>
    <property type="match status" value="1"/>
</dbReference>
<dbReference type="Pfam" id="PF24529">
    <property type="entry name" value="CFAP47"/>
    <property type="match status" value="1"/>
</dbReference>
<evidence type="ECO:0000313" key="9">
    <source>
        <dbReference type="EMBL" id="OHT12743.1"/>
    </source>
</evidence>
<dbReference type="VEuPathDB" id="TrichDB:TRFO_17376"/>
<name>A0A1J4KN47_9EUKA</name>
<keyword evidence="3" id="KW-0963">Cytoplasm</keyword>
<keyword evidence="5" id="KW-0966">Cell projection</keyword>
<proteinExistence type="predicted"/>
<dbReference type="GeneID" id="94834252"/>